<name>A0A1M7K0V7_RUMFL</name>
<evidence type="ECO:0008006" key="3">
    <source>
        <dbReference type="Google" id="ProtNLM"/>
    </source>
</evidence>
<gene>
    <name evidence="1" type="ORF">SAMN04487860_10733</name>
</gene>
<dbReference type="InterPro" id="IPR021352">
    <property type="entry name" value="DUF2971"/>
</dbReference>
<proteinExistence type="predicted"/>
<dbReference type="RefSeq" id="WP_072950763.1">
    <property type="nucleotide sequence ID" value="NZ_FRCT01000007.1"/>
</dbReference>
<organism evidence="1 2">
    <name type="scientific">Ruminococcus flavefaciens</name>
    <dbReference type="NCBI Taxonomy" id="1265"/>
    <lineage>
        <taxon>Bacteria</taxon>
        <taxon>Bacillati</taxon>
        <taxon>Bacillota</taxon>
        <taxon>Clostridia</taxon>
        <taxon>Eubacteriales</taxon>
        <taxon>Oscillospiraceae</taxon>
        <taxon>Ruminococcus</taxon>
    </lineage>
</organism>
<sequence>MNNKDRKIFWETLTSLTGQNIPEECRKLTETIKYPKKLYRFRKADTNSLEAMRTNRLFFSSAEYYDDPFDSFCSINWNTVENGILNALLNPQNLNQLALLLNIPEARLSQFFSFRSIEDWTTLGTNIIDTTRKEIQKRHRSICFTEKDLNEVLWLKYADNHYGFALMYNITPEMVTRPQNAEMPFSHPNYSLYPVYYSNQTYDATDYARFVAIDSALKNYHPDFRKMIYSILPSQCWQYERVCLIKHKCHEYDKEWRILHNDLEGNGSKFITFKPSGVIIGLRTKKPTRDLIVALAREAGIPKIYECFVDNNNKLNKRIVKES</sequence>
<protein>
    <recommendedName>
        <fullName evidence="3">DUF2971 family protein</fullName>
    </recommendedName>
</protein>
<evidence type="ECO:0000313" key="1">
    <source>
        <dbReference type="EMBL" id="SHM58906.1"/>
    </source>
</evidence>
<dbReference type="AlphaFoldDB" id="A0A1M7K0V7"/>
<dbReference type="Proteomes" id="UP000184394">
    <property type="component" value="Unassembled WGS sequence"/>
</dbReference>
<dbReference type="OrthoDB" id="190848at2"/>
<dbReference type="EMBL" id="FRCT01000007">
    <property type="protein sequence ID" value="SHM58906.1"/>
    <property type="molecule type" value="Genomic_DNA"/>
</dbReference>
<dbReference type="Pfam" id="PF11185">
    <property type="entry name" value="DUF2971"/>
    <property type="match status" value="1"/>
</dbReference>
<reference evidence="1 2" key="1">
    <citation type="submission" date="2016-11" db="EMBL/GenBank/DDBJ databases">
        <authorList>
            <person name="Jaros S."/>
            <person name="Januszkiewicz K."/>
            <person name="Wedrychowicz H."/>
        </authorList>
    </citation>
    <scope>NUCLEOTIDE SEQUENCE [LARGE SCALE GENOMIC DNA]</scope>
    <source>
        <strain evidence="1 2">Y1</strain>
    </source>
</reference>
<accession>A0A1M7K0V7</accession>
<evidence type="ECO:0000313" key="2">
    <source>
        <dbReference type="Proteomes" id="UP000184394"/>
    </source>
</evidence>